<dbReference type="CDD" id="cd04301">
    <property type="entry name" value="NAT_SF"/>
    <property type="match status" value="1"/>
</dbReference>
<evidence type="ECO:0000313" key="5">
    <source>
        <dbReference type="Proteomes" id="UP000241085"/>
    </source>
</evidence>
<dbReference type="InterPro" id="IPR016181">
    <property type="entry name" value="Acyl_CoA_acyltransferase"/>
</dbReference>
<dbReference type="PROSITE" id="PS51186">
    <property type="entry name" value="GNAT"/>
    <property type="match status" value="1"/>
</dbReference>
<dbReference type="PANTHER" id="PTHR43877:SF2">
    <property type="entry name" value="AMINOALKYLPHOSPHONATE N-ACETYLTRANSFERASE-RELATED"/>
    <property type="match status" value="1"/>
</dbReference>
<dbReference type="Pfam" id="PF00583">
    <property type="entry name" value="Acetyltransf_1"/>
    <property type="match status" value="1"/>
</dbReference>
<sequence>MSGAEAVSVRLERTGSPEVDALLDLAGAPSALDREHERLFVARSGADGAALGLVALAPGPDDFAELVRLVVLPAARRQGVARHLVLAAESWARVQRIRTLRFRSDAADPATAAGARALGFTEVDGFGAHVGDDSALCFAKSV</sequence>
<dbReference type="Proteomes" id="UP000241085">
    <property type="component" value="Unassembled WGS sequence"/>
</dbReference>
<name>A0A2T4UTM8_9MICO</name>
<evidence type="ECO:0000256" key="2">
    <source>
        <dbReference type="ARBA" id="ARBA00023315"/>
    </source>
</evidence>
<protein>
    <recommendedName>
        <fullName evidence="3">N-acetyltransferase domain-containing protein</fullName>
    </recommendedName>
</protein>
<feature type="domain" description="N-acetyltransferase" evidence="3">
    <location>
        <begin position="1"/>
        <end position="142"/>
    </location>
</feature>
<dbReference type="AlphaFoldDB" id="A0A2T4UTM8"/>
<evidence type="ECO:0000313" key="4">
    <source>
        <dbReference type="EMBL" id="PTL72892.1"/>
    </source>
</evidence>
<keyword evidence="5" id="KW-1185">Reference proteome</keyword>
<dbReference type="InterPro" id="IPR050832">
    <property type="entry name" value="Bact_Acetyltransf"/>
</dbReference>
<evidence type="ECO:0000256" key="1">
    <source>
        <dbReference type="ARBA" id="ARBA00022679"/>
    </source>
</evidence>
<accession>A0A2T4UTM8</accession>
<organism evidence="4 5">
    <name type="scientific">Rathayibacter caricis DSM 15933</name>
    <dbReference type="NCBI Taxonomy" id="1328867"/>
    <lineage>
        <taxon>Bacteria</taxon>
        <taxon>Bacillati</taxon>
        <taxon>Actinomycetota</taxon>
        <taxon>Actinomycetes</taxon>
        <taxon>Micrococcales</taxon>
        <taxon>Microbacteriaceae</taxon>
        <taxon>Rathayibacter</taxon>
    </lineage>
</organism>
<comment type="caution">
    <text evidence="4">The sequence shown here is derived from an EMBL/GenBank/DDBJ whole genome shotgun (WGS) entry which is preliminary data.</text>
</comment>
<keyword evidence="1" id="KW-0808">Transferase</keyword>
<dbReference type="InterPro" id="IPR000182">
    <property type="entry name" value="GNAT_dom"/>
</dbReference>
<evidence type="ECO:0000259" key="3">
    <source>
        <dbReference type="PROSITE" id="PS51186"/>
    </source>
</evidence>
<reference evidence="4 5" key="1">
    <citation type="submission" date="2018-03" db="EMBL/GenBank/DDBJ databases">
        <title>Bacteriophage NCPPB3778 and a type I-E CRISPR drive the evolution of the US Biological Select Agent, Rathayibacter toxicus.</title>
        <authorList>
            <person name="Davis E.W.II."/>
            <person name="Tabima J.F."/>
            <person name="Weisberg A.J."/>
            <person name="Dantas Lopes L."/>
            <person name="Wiseman M.S."/>
            <person name="Wiseman M.S."/>
            <person name="Pupko T."/>
            <person name="Belcher M.S."/>
            <person name="Sechler A.J."/>
            <person name="Tancos M.A."/>
            <person name="Schroeder B.K."/>
            <person name="Murray T.D."/>
            <person name="Luster D.G."/>
            <person name="Schneider W.L."/>
            <person name="Rogers E."/>
            <person name="Andreote F.D."/>
            <person name="Grunwald N.J."/>
            <person name="Putnam M.L."/>
            <person name="Chang J.H."/>
        </authorList>
    </citation>
    <scope>NUCLEOTIDE SEQUENCE [LARGE SCALE GENOMIC DNA]</scope>
    <source>
        <strain evidence="4 5">DSM 15933</strain>
    </source>
</reference>
<dbReference type="PANTHER" id="PTHR43877">
    <property type="entry name" value="AMINOALKYLPHOSPHONATE N-ACETYLTRANSFERASE-RELATED-RELATED"/>
    <property type="match status" value="1"/>
</dbReference>
<dbReference type="RefSeq" id="WP_107574513.1">
    <property type="nucleotide sequence ID" value="NZ_PZPL01000001.1"/>
</dbReference>
<proteinExistence type="predicted"/>
<dbReference type="EMBL" id="PZPL01000001">
    <property type="protein sequence ID" value="PTL72892.1"/>
    <property type="molecule type" value="Genomic_DNA"/>
</dbReference>
<gene>
    <name evidence="4" type="ORF">C1I63_08540</name>
</gene>
<dbReference type="SUPFAM" id="SSF55729">
    <property type="entry name" value="Acyl-CoA N-acyltransferases (Nat)"/>
    <property type="match status" value="1"/>
</dbReference>
<dbReference type="GO" id="GO:0016747">
    <property type="term" value="F:acyltransferase activity, transferring groups other than amino-acyl groups"/>
    <property type="evidence" value="ECO:0007669"/>
    <property type="project" value="InterPro"/>
</dbReference>
<dbReference type="Gene3D" id="3.40.630.30">
    <property type="match status" value="1"/>
</dbReference>
<keyword evidence="2" id="KW-0012">Acyltransferase</keyword>